<dbReference type="Pfam" id="PF01656">
    <property type="entry name" value="CbiA"/>
    <property type="match status" value="1"/>
</dbReference>
<dbReference type="EMBL" id="AP019736">
    <property type="protein sequence ID" value="BBL05726.1"/>
    <property type="molecule type" value="Genomic_DNA"/>
</dbReference>
<dbReference type="InterPro" id="IPR050678">
    <property type="entry name" value="DNA_Partitioning_ATPase"/>
</dbReference>
<proteinExistence type="predicted"/>
<reference evidence="3" key="1">
    <citation type="submission" date="2019-06" db="EMBL/GenBank/DDBJ databases">
        <title>Alistipes onderdonkii subsp. vulgaris subsp. nov., Alistipes dispar sp. nov. and Alistipes communis sp. nov., isolated from human faeces, and creation of Alistipes onderdonkii subsp. onderdonkii subsp. nov.</title>
        <authorList>
            <person name="Sakamoto M."/>
            <person name="Ikeyama N."/>
            <person name="Ogata Y."/>
            <person name="Suda W."/>
            <person name="Iino T."/>
            <person name="Hattori M."/>
            <person name="Ohkuma M."/>
        </authorList>
    </citation>
    <scope>NUCLEOTIDE SEQUENCE [LARGE SCALE GENOMIC DNA]</scope>
    <source>
        <strain evidence="3">5CPEGH6</strain>
    </source>
</reference>
<sequence>MLMEKEPVYLAFSTQKGGAGKTTLTVLVASYLHYVKGYDVAVVDCDYPQHSIAGMRQRDLKLAMEDNHYKALAYEQFTRLGKKAYPVVESSTERAIDDAERITGQAAFDLVFFDLPGTVNNPSVIRALSNMDYIIAPISADRVVLESTLRYMTVVNDVIRKTGVSNIKGTYLVWNMVDGREKSELYEVYEQVIAELGLHVLKTFIPDSKRFRRELSAGHRPLFRSTLFPADRSLLRGSNIEALTDEVLTLLNLRDNG</sequence>
<feature type="domain" description="CobQ/CobB/MinD/ParA nucleotide binding" evidence="1">
    <location>
        <begin position="11"/>
        <end position="219"/>
    </location>
</feature>
<accession>A0A4Y1WZQ5</accession>
<dbReference type="InterPro" id="IPR027417">
    <property type="entry name" value="P-loop_NTPase"/>
</dbReference>
<gene>
    <name evidence="2" type="ORF">A5CPEGH6_03640</name>
</gene>
<dbReference type="KEGG" id="ada:A5CPEGH6_03640"/>
<dbReference type="PANTHER" id="PTHR13696:SF52">
    <property type="entry name" value="PARA FAMILY PROTEIN CT_582"/>
    <property type="match status" value="1"/>
</dbReference>
<dbReference type="Gene3D" id="3.40.50.300">
    <property type="entry name" value="P-loop containing nucleotide triphosphate hydrolases"/>
    <property type="match status" value="1"/>
</dbReference>
<dbReference type="SUPFAM" id="SSF52540">
    <property type="entry name" value="P-loop containing nucleoside triphosphate hydrolases"/>
    <property type="match status" value="1"/>
</dbReference>
<evidence type="ECO:0000259" key="1">
    <source>
        <dbReference type="Pfam" id="PF01656"/>
    </source>
</evidence>
<evidence type="ECO:0000313" key="3">
    <source>
        <dbReference type="Proteomes" id="UP000319374"/>
    </source>
</evidence>
<dbReference type="Proteomes" id="UP000319374">
    <property type="component" value="Chromosome"/>
</dbReference>
<evidence type="ECO:0000313" key="2">
    <source>
        <dbReference type="EMBL" id="BBL05726.1"/>
    </source>
</evidence>
<name>A0A4Y1WZQ5_9BACT</name>
<protein>
    <submittedName>
        <fullName evidence="2">Conjugal transfer protein TraA</fullName>
    </submittedName>
</protein>
<dbReference type="InterPro" id="IPR002586">
    <property type="entry name" value="CobQ/CobB/MinD/ParA_Nub-bd_dom"/>
</dbReference>
<dbReference type="AlphaFoldDB" id="A0A4Y1WZQ5"/>
<dbReference type="PANTHER" id="PTHR13696">
    <property type="entry name" value="P-LOOP CONTAINING NUCLEOSIDE TRIPHOSPHATE HYDROLASE"/>
    <property type="match status" value="1"/>
</dbReference>
<organism evidence="2 3">
    <name type="scientific">Alistipes dispar</name>
    <dbReference type="NCBI Taxonomy" id="2585119"/>
    <lineage>
        <taxon>Bacteria</taxon>
        <taxon>Pseudomonadati</taxon>
        <taxon>Bacteroidota</taxon>
        <taxon>Bacteroidia</taxon>
        <taxon>Bacteroidales</taxon>
        <taxon>Rikenellaceae</taxon>
        <taxon>Alistipes</taxon>
    </lineage>
</organism>
<dbReference type="CDD" id="cd02042">
    <property type="entry name" value="ParAB_family"/>
    <property type="match status" value="1"/>
</dbReference>
<keyword evidence="3" id="KW-1185">Reference proteome</keyword>